<dbReference type="InterPro" id="IPR045584">
    <property type="entry name" value="Pilin-like"/>
</dbReference>
<dbReference type="InterPro" id="IPR011453">
    <property type="entry name" value="DUF1559"/>
</dbReference>
<dbReference type="PANTHER" id="PTHR30093">
    <property type="entry name" value="GENERAL SECRETION PATHWAY PROTEIN G"/>
    <property type="match status" value="1"/>
</dbReference>
<protein>
    <submittedName>
        <fullName evidence="2">Prepilin-type N-terminal cleavage/methylation domain-containing protein/prepilin-type processing-associated H-X9-DG protein</fullName>
    </submittedName>
</protein>
<dbReference type="EMBL" id="JAUSVL010000001">
    <property type="protein sequence ID" value="MDQ0291315.1"/>
    <property type="molecule type" value="Genomic_DNA"/>
</dbReference>
<dbReference type="Pfam" id="PF07596">
    <property type="entry name" value="SBP_bac_10"/>
    <property type="match status" value="1"/>
</dbReference>
<dbReference type="NCBIfam" id="TIGR02532">
    <property type="entry name" value="IV_pilin_GFxxxE"/>
    <property type="match status" value="1"/>
</dbReference>
<evidence type="ECO:0000313" key="3">
    <source>
        <dbReference type="Proteomes" id="UP001238163"/>
    </source>
</evidence>
<organism evidence="2 3">
    <name type="scientific">Oligosphaera ethanolica</name>
    <dbReference type="NCBI Taxonomy" id="760260"/>
    <lineage>
        <taxon>Bacteria</taxon>
        <taxon>Pseudomonadati</taxon>
        <taxon>Lentisphaerota</taxon>
        <taxon>Oligosphaeria</taxon>
        <taxon>Oligosphaerales</taxon>
        <taxon>Oligosphaeraceae</taxon>
        <taxon>Oligosphaera</taxon>
    </lineage>
</organism>
<dbReference type="Gene3D" id="3.30.700.10">
    <property type="entry name" value="Glycoprotein, Type 4 Pilin"/>
    <property type="match status" value="1"/>
</dbReference>
<accession>A0AAE3VJ30</accession>
<proteinExistence type="predicted"/>
<comment type="caution">
    <text evidence="2">The sequence shown here is derived from an EMBL/GenBank/DDBJ whole genome shotgun (WGS) entry which is preliminary data.</text>
</comment>
<dbReference type="SUPFAM" id="SSF54523">
    <property type="entry name" value="Pili subunits"/>
    <property type="match status" value="1"/>
</dbReference>
<sequence length="232" mass="25792">MKNRLIRFTLIELLVVIAIIAILAAMLLPALAKARDKARTISCVNNLKQIGLFMSLYADDHNDTYPKSNQNFNAYNVTAQWSGKWQDALMKYSHPGATYGNERYLTTVSGGRLPIDPYACPTSFPYSVTTDSRHYGLNTAGGSDYWGKDLGLLKFGNPSSRMCVMDIDRRGGSYPDPHCDQRSVIVQNTGTVRHNSMSAMNAVFCDGHAATMKFSNIPVNKDAADGEFWYKK</sequence>
<dbReference type="InterPro" id="IPR012902">
    <property type="entry name" value="N_methyl_site"/>
</dbReference>
<evidence type="ECO:0000259" key="1">
    <source>
        <dbReference type="Pfam" id="PF07596"/>
    </source>
</evidence>
<keyword evidence="3" id="KW-1185">Reference proteome</keyword>
<dbReference type="AlphaFoldDB" id="A0AAE3VJ30"/>
<dbReference type="RefSeq" id="WP_307263931.1">
    <property type="nucleotide sequence ID" value="NZ_JAUSVL010000001.1"/>
</dbReference>
<gene>
    <name evidence="2" type="ORF">J3R75_003422</name>
</gene>
<dbReference type="Proteomes" id="UP001238163">
    <property type="component" value="Unassembled WGS sequence"/>
</dbReference>
<name>A0AAE3VJ30_9BACT</name>
<evidence type="ECO:0000313" key="2">
    <source>
        <dbReference type="EMBL" id="MDQ0291315.1"/>
    </source>
</evidence>
<reference evidence="2" key="1">
    <citation type="submission" date="2023-07" db="EMBL/GenBank/DDBJ databases">
        <title>Genomic Encyclopedia of Type Strains, Phase IV (KMG-IV): sequencing the most valuable type-strain genomes for metagenomic binning, comparative biology and taxonomic classification.</title>
        <authorList>
            <person name="Goeker M."/>
        </authorList>
    </citation>
    <scope>NUCLEOTIDE SEQUENCE</scope>
    <source>
        <strain evidence="2">DSM 24202</strain>
    </source>
</reference>
<feature type="domain" description="DUF1559" evidence="1">
    <location>
        <begin position="33"/>
        <end position="82"/>
    </location>
</feature>